<gene>
    <name evidence="2" type="ORF">PQR00_03895</name>
</gene>
<comment type="caution">
    <text evidence="2">The sequence shown here is derived from an EMBL/GenBank/DDBJ whole genome shotgun (WGS) entry which is preliminary data.</text>
</comment>
<protein>
    <recommendedName>
        <fullName evidence="4">DUF2383 domain-containing protein</fullName>
    </recommendedName>
</protein>
<dbReference type="EMBL" id="JAQQDH010000001">
    <property type="protein sequence ID" value="MFM0442718.1"/>
    <property type="molecule type" value="Genomic_DNA"/>
</dbReference>
<evidence type="ECO:0000313" key="3">
    <source>
        <dbReference type="Proteomes" id="UP001629288"/>
    </source>
</evidence>
<evidence type="ECO:0000256" key="1">
    <source>
        <dbReference type="SAM" id="MobiDB-lite"/>
    </source>
</evidence>
<reference evidence="2 3" key="1">
    <citation type="journal article" date="2024" name="Chem. Sci.">
        <title>Discovery of megapolipeptins by genome mining of a Burkholderiales bacteria collection.</title>
        <authorList>
            <person name="Paulo B.S."/>
            <person name="Recchia M.J.J."/>
            <person name="Lee S."/>
            <person name="Fergusson C.H."/>
            <person name="Romanowski S.B."/>
            <person name="Hernandez A."/>
            <person name="Krull N."/>
            <person name="Liu D.Y."/>
            <person name="Cavanagh H."/>
            <person name="Bos A."/>
            <person name="Gray C.A."/>
            <person name="Murphy B.T."/>
            <person name="Linington R.G."/>
            <person name="Eustaquio A.S."/>
        </authorList>
    </citation>
    <scope>NUCLEOTIDE SEQUENCE [LARGE SCALE GENOMIC DNA]</scope>
    <source>
        <strain evidence="2 3">RL17-379-BIB-C</strain>
    </source>
</reference>
<keyword evidence="3" id="KW-1185">Reference proteome</keyword>
<accession>A0ABW9BXF4</accession>
<evidence type="ECO:0008006" key="4">
    <source>
        <dbReference type="Google" id="ProtNLM"/>
    </source>
</evidence>
<dbReference type="Proteomes" id="UP001629288">
    <property type="component" value="Unassembled WGS sequence"/>
</dbReference>
<organism evidence="2 3">
    <name type="scientific">Paraburkholderia strydomiana</name>
    <dbReference type="NCBI Taxonomy" id="1245417"/>
    <lineage>
        <taxon>Bacteria</taxon>
        <taxon>Pseudomonadati</taxon>
        <taxon>Pseudomonadota</taxon>
        <taxon>Betaproteobacteria</taxon>
        <taxon>Burkholderiales</taxon>
        <taxon>Burkholderiaceae</taxon>
        <taxon>Paraburkholderia</taxon>
    </lineage>
</organism>
<proteinExistence type="predicted"/>
<dbReference type="RefSeq" id="WP_408127384.1">
    <property type="nucleotide sequence ID" value="NZ_JAQQDH010000001.1"/>
</dbReference>
<sequence length="125" mass="14141">MSESLAVYFEALERLKRCKGKINNDTVAIEAGRKKGSIKKSRPQHAALIAAIDAANEEARRPQNEVSHRLQQAKDDSQELRRQLDAAYARELSLAREVMELRRELKDLRGGHVIPLREPRAGSRS</sequence>
<name>A0ABW9BXF4_9BURK</name>
<dbReference type="Gene3D" id="1.20.5.1160">
    <property type="entry name" value="Vasodilator-stimulated phosphoprotein"/>
    <property type="match status" value="1"/>
</dbReference>
<evidence type="ECO:0000313" key="2">
    <source>
        <dbReference type="EMBL" id="MFM0442718.1"/>
    </source>
</evidence>
<feature type="region of interest" description="Disordered" evidence="1">
    <location>
        <begin position="58"/>
        <end position="78"/>
    </location>
</feature>